<dbReference type="SUPFAM" id="SSF56176">
    <property type="entry name" value="FAD-binding/transporter-associated domain-like"/>
    <property type="match status" value="1"/>
</dbReference>
<dbReference type="Gene3D" id="3.40.462.10">
    <property type="entry name" value="FAD-linked oxidases, C-terminal domain"/>
    <property type="match status" value="1"/>
</dbReference>
<dbReference type="InterPro" id="IPR016164">
    <property type="entry name" value="FAD-linked_Oxase-like_C"/>
</dbReference>
<reference evidence="6" key="1">
    <citation type="submission" date="2020-01" db="EMBL/GenBank/DDBJ databases">
        <title>Sphingomonas sp. strain CSW-10.</title>
        <authorList>
            <person name="Chen W.-M."/>
        </authorList>
    </citation>
    <scope>NUCLEOTIDE SEQUENCE [LARGE SCALE GENOMIC DNA]</scope>
    <source>
        <strain evidence="6">FSY-8</strain>
    </source>
</reference>
<evidence type="ECO:0000256" key="1">
    <source>
        <dbReference type="ARBA" id="ARBA00022630"/>
    </source>
</evidence>
<keyword evidence="3" id="KW-1133">Transmembrane helix</keyword>
<dbReference type="PROSITE" id="PS51387">
    <property type="entry name" value="FAD_PCMH"/>
    <property type="match status" value="1"/>
</dbReference>
<proteinExistence type="predicted"/>
<dbReference type="InterPro" id="IPR016170">
    <property type="entry name" value="Cytok_DH_C_sf"/>
</dbReference>
<dbReference type="PANTHER" id="PTHR11748">
    <property type="entry name" value="D-LACTATE DEHYDROGENASE"/>
    <property type="match status" value="1"/>
</dbReference>
<dbReference type="PANTHER" id="PTHR11748:SF114">
    <property type="entry name" value="ARYL-ALCOHOL OXIDASE VANILLYL-ALCOHOL OXIDASE (AFU_ORTHOLOGUE AFUA_3G09500)-RELATED"/>
    <property type="match status" value="1"/>
</dbReference>
<dbReference type="RefSeq" id="WP_161720110.1">
    <property type="nucleotide sequence ID" value="NZ_JAAAPO010000006.1"/>
</dbReference>
<evidence type="ECO:0000259" key="4">
    <source>
        <dbReference type="PROSITE" id="PS51387"/>
    </source>
</evidence>
<dbReference type="InterPro" id="IPR036318">
    <property type="entry name" value="FAD-bd_PCMH-like_sf"/>
</dbReference>
<dbReference type="Pfam" id="PF01565">
    <property type="entry name" value="FAD_binding_4"/>
    <property type="match status" value="1"/>
</dbReference>
<feature type="transmembrane region" description="Helical" evidence="3">
    <location>
        <begin position="440"/>
        <end position="456"/>
    </location>
</feature>
<comment type="caution">
    <text evidence="5">The sequence shown here is derived from an EMBL/GenBank/DDBJ whole genome shotgun (WGS) entry which is preliminary data.</text>
</comment>
<dbReference type="Gene3D" id="1.10.45.10">
    <property type="entry name" value="Vanillyl-alcohol Oxidase, Chain A, domain 4"/>
    <property type="match status" value="1"/>
</dbReference>
<evidence type="ECO:0000313" key="5">
    <source>
        <dbReference type="EMBL" id="NBC37741.1"/>
    </source>
</evidence>
<dbReference type="InterPro" id="IPR016171">
    <property type="entry name" value="Vanillyl_alc_oxidase_C-sub2"/>
</dbReference>
<dbReference type="InterPro" id="IPR016167">
    <property type="entry name" value="FAD-bd_PCMH_sub1"/>
</dbReference>
<dbReference type="Gene3D" id="3.30.43.10">
    <property type="entry name" value="Uridine Diphospho-n-acetylenolpyruvylglucosamine Reductase, domain 2"/>
    <property type="match status" value="1"/>
</dbReference>
<sequence length="538" mass="58660">MSLIPQGVSPADFAAALASFTTVVGADWVFTSDDDVGLYRDAYSPAWDEPQERRPSAALAPASVEEVQAIMRIANQYRIPVYPISTGKNLGYGGSAPTLTGAVVIDLKRMNRVIAVDDKRHFAIVEPGVSYFDLYAHIQERGLKVWIDVPGPGWGSPVGNALDHGLGDTWGIYRNHFSAHCGMEVVLADGTLMRTGMGALPGSDTWAEYPYGVGASVDGLFAQSNFGIVTKMGFWLMPQPEAWCTGAITVPKRADIGPLIDFVNEIEHQGHCGEPFYSSPLAAEQGSPEWQALNAGGVFPSEEALDAFGAAKGKPWWHVRLHFYGPAEVVRAQWAAVKRMAAARIPGAAFEDGEFSPTPLPPALAQKYDPVHFGIPTLGTFALTARSDRNPNGSDGHLFFSPVIPKSGAALLRFQRVMHQAFRDMGEPPRIGPFTTPNTWMFHSFVVVVVFLVNRADKAVNQRLRKVFAQLITVAAQHGWGEYRTGPLFQDAVAATYSFGDHALMRFQEKLKDAADPNGIIAAGRYGLWPKHLREQRA</sequence>
<accession>A0ABW9XGW5</accession>
<dbReference type="Proteomes" id="UP000753724">
    <property type="component" value="Unassembled WGS sequence"/>
</dbReference>
<protein>
    <submittedName>
        <fullName evidence="5">FAD-binding protein</fullName>
    </submittedName>
</protein>
<gene>
    <name evidence="5" type="ORF">GTZ99_14390</name>
</gene>
<dbReference type="Gene3D" id="3.30.465.10">
    <property type="match status" value="1"/>
</dbReference>
<dbReference type="InterPro" id="IPR016169">
    <property type="entry name" value="FAD-bd_PCMH_sub2"/>
</dbReference>
<dbReference type="EMBL" id="JAAAPO010000006">
    <property type="protein sequence ID" value="NBC37741.1"/>
    <property type="molecule type" value="Genomic_DNA"/>
</dbReference>
<keyword evidence="3" id="KW-0812">Transmembrane</keyword>
<keyword evidence="1" id="KW-0285">Flavoprotein</keyword>
<feature type="domain" description="FAD-binding PCMH-type" evidence="4">
    <location>
        <begin position="51"/>
        <end position="239"/>
    </location>
</feature>
<dbReference type="InterPro" id="IPR016166">
    <property type="entry name" value="FAD-bd_PCMH"/>
</dbReference>
<name>A0ABW9XGW5_9SPHN</name>
<organism evidence="5 6">
    <name type="scientific">Novosphingobium ovatum</name>
    <dbReference type="NCBI Taxonomy" id="1908523"/>
    <lineage>
        <taxon>Bacteria</taxon>
        <taxon>Pseudomonadati</taxon>
        <taxon>Pseudomonadota</taxon>
        <taxon>Alphaproteobacteria</taxon>
        <taxon>Sphingomonadales</taxon>
        <taxon>Sphingomonadaceae</taxon>
        <taxon>Novosphingobium</taxon>
    </lineage>
</organism>
<keyword evidence="3" id="KW-0472">Membrane</keyword>
<keyword evidence="2" id="KW-0274">FAD</keyword>
<evidence type="ECO:0000313" key="6">
    <source>
        <dbReference type="Proteomes" id="UP000753724"/>
    </source>
</evidence>
<dbReference type="InterPro" id="IPR006094">
    <property type="entry name" value="Oxid_FAD_bind_N"/>
</dbReference>
<evidence type="ECO:0000256" key="2">
    <source>
        <dbReference type="ARBA" id="ARBA00022827"/>
    </source>
</evidence>
<evidence type="ECO:0000256" key="3">
    <source>
        <dbReference type="SAM" id="Phobius"/>
    </source>
</evidence>
<keyword evidence="6" id="KW-1185">Reference proteome</keyword>
<dbReference type="SUPFAM" id="SSF55103">
    <property type="entry name" value="FAD-linked oxidases, C-terminal domain"/>
    <property type="match status" value="1"/>
</dbReference>